<protein>
    <submittedName>
        <fullName evidence="2">Uncharacterized protein</fullName>
    </submittedName>
</protein>
<name>A0A2S3HZS0_9POAL</name>
<organism evidence="2">
    <name type="scientific">Panicum hallii</name>
    <dbReference type="NCBI Taxonomy" id="206008"/>
    <lineage>
        <taxon>Eukaryota</taxon>
        <taxon>Viridiplantae</taxon>
        <taxon>Streptophyta</taxon>
        <taxon>Embryophyta</taxon>
        <taxon>Tracheophyta</taxon>
        <taxon>Spermatophyta</taxon>
        <taxon>Magnoliopsida</taxon>
        <taxon>Liliopsida</taxon>
        <taxon>Poales</taxon>
        <taxon>Poaceae</taxon>
        <taxon>PACMAD clade</taxon>
        <taxon>Panicoideae</taxon>
        <taxon>Panicodae</taxon>
        <taxon>Paniceae</taxon>
        <taxon>Panicinae</taxon>
        <taxon>Panicum</taxon>
        <taxon>Panicum sect. Panicum</taxon>
    </lineage>
</organism>
<dbReference type="Proteomes" id="UP000243499">
    <property type="component" value="Chromosome 6"/>
</dbReference>
<gene>
    <name evidence="2" type="ORF">PAHAL_6G016300</name>
</gene>
<dbReference type="EMBL" id="CM008051">
    <property type="protein sequence ID" value="PAN33376.1"/>
    <property type="molecule type" value="Genomic_DNA"/>
</dbReference>
<keyword evidence="1" id="KW-0472">Membrane</keyword>
<feature type="transmembrane region" description="Helical" evidence="1">
    <location>
        <begin position="20"/>
        <end position="38"/>
    </location>
</feature>
<keyword evidence="1" id="KW-1133">Transmembrane helix</keyword>
<dbReference type="Gramene" id="PAN33376">
    <property type="protein sequence ID" value="PAN33376"/>
    <property type="gene ID" value="PAHAL_6G016300"/>
</dbReference>
<feature type="transmembrane region" description="Helical" evidence="1">
    <location>
        <begin position="58"/>
        <end position="80"/>
    </location>
</feature>
<sequence>MTSARHDMQWEVKSCPRCLLLKFGGVVEAAVDFIAHAVMPARLSPGSDESSCSIAGMFKFFCLIVACSIFGNLCSIFGNLKVIHIRVV</sequence>
<keyword evidence="1" id="KW-0812">Transmembrane</keyword>
<evidence type="ECO:0000256" key="1">
    <source>
        <dbReference type="SAM" id="Phobius"/>
    </source>
</evidence>
<accession>A0A2S3HZS0</accession>
<evidence type="ECO:0000313" key="2">
    <source>
        <dbReference type="EMBL" id="PAN33376.1"/>
    </source>
</evidence>
<dbReference type="AlphaFoldDB" id="A0A2S3HZS0"/>
<proteinExistence type="predicted"/>
<reference evidence="2" key="1">
    <citation type="submission" date="2018-04" db="EMBL/GenBank/DDBJ databases">
        <title>WGS assembly of Panicum hallii.</title>
        <authorList>
            <person name="Lovell J."/>
            <person name="Jenkins J."/>
            <person name="Lowry D."/>
            <person name="Mamidi S."/>
            <person name="Sreedasyam A."/>
            <person name="Weng X."/>
            <person name="Barry K."/>
            <person name="Bonette J."/>
            <person name="Campitelli B."/>
            <person name="Daum C."/>
            <person name="Gordon S."/>
            <person name="Gould B."/>
            <person name="Lipzen A."/>
            <person name="Macqueen A."/>
            <person name="Palacio-Mejia J."/>
            <person name="Plott C."/>
            <person name="Shakirov E."/>
            <person name="Shu S."/>
            <person name="Yoshinaga Y."/>
            <person name="Zane M."/>
            <person name="Rokhsar D."/>
            <person name="Grimwood J."/>
            <person name="Schmutz J."/>
            <person name="Juenger T."/>
        </authorList>
    </citation>
    <scope>NUCLEOTIDE SEQUENCE [LARGE SCALE GENOMIC DNA]</scope>
    <source>
        <strain evidence="2">FIL2</strain>
    </source>
</reference>